<proteinExistence type="predicted"/>
<evidence type="ECO:0000313" key="6">
    <source>
        <dbReference type="EMBL" id="CAX57931.1"/>
    </source>
</evidence>
<evidence type="ECO:0000256" key="3">
    <source>
        <dbReference type="ARBA" id="ARBA00023163"/>
    </source>
</evidence>
<accession>D8MM47</accession>
<dbReference type="InterPro" id="IPR029016">
    <property type="entry name" value="GAF-like_dom_sf"/>
</dbReference>
<dbReference type="PANTHER" id="PTHR30136">
    <property type="entry name" value="HELIX-TURN-HELIX TRANSCRIPTIONAL REGULATOR, ICLR FAMILY"/>
    <property type="match status" value="1"/>
</dbReference>
<keyword evidence="2" id="KW-0238">DNA-binding</keyword>
<dbReference type="InterPro" id="IPR036390">
    <property type="entry name" value="WH_DNA-bd_sf"/>
</dbReference>
<evidence type="ECO:0000259" key="5">
    <source>
        <dbReference type="PROSITE" id="PS51078"/>
    </source>
</evidence>
<protein>
    <submittedName>
        <fullName evidence="6">Transcriptional regulator, IclR-type</fullName>
    </submittedName>
</protein>
<dbReference type="GO" id="GO:0003700">
    <property type="term" value="F:DNA-binding transcription factor activity"/>
    <property type="evidence" value="ECO:0007669"/>
    <property type="project" value="TreeGrafter"/>
</dbReference>
<dbReference type="InterPro" id="IPR036388">
    <property type="entry name" value="WH-like_DNA-bd_sf"/>
</dbReference>
<dbReference type="SUPFAM" id="SSF55781">
    <property type="entry name" value="GAF domain-like"/>
    <property type="match status" value="1"/>
</dbReference>
<dbReference type="PROSITE" id="PS51078">
    <property type="entry name" value="ICLR_ED"/>
    <property type="match status" value="1"/>
</dbReference>
<name>D8MM47_ERWBE</name>
<evidence type="ECO:0000259" key="4">
    <source>
        <dbReference type="PROSITE" id="PS51077"/>
    </source>
</evidence>
<dbReference type="SUPFAM" id="SSF46785">
    <property type="entry name" value="Winged helix' DNA-binding domain"/>
    <property type="match status" value="1"/>
</dbReference>
<dbReference type="KEGG" id="ebi:EbC_04000"/>
<dbReference type="SMART" id="SM00346">
    <property type="entry name" value="HTH_ICLR"/>
    <property type="match status" value="1"/>
</dbReference>
<sequence>MSMAAGGSTVKAEGESGVIARAAAVLKVLESCPSGLSLTQLARQCGLPRTTVYRLVASLEAQQFVMQTAEGVTLGPALARLAAAAHTDIVALARPAVEALARRTRETVDLVVFRGLHAILVEQCVSDQELRVVSPVGTAFPVNATAPGKALLAALPDDQLQALLSQPLEQRTVNTRVGREALLADIGSVRHKGMAIDREEHALGVSALAVVLALPGNERYALSVAVPTLRFDERLESLLRALLQTKAEIESLAGK</sequence>
<dbReference type="RefSeq" id="WP_013200438.1">
    <property type="nucleotide sequence ID" value="NC_014306.1"/>
</dbReference>
<gene>
    <name evidence="6" type="ordered locus">EbC_04000</name>
</gene>
<dbReference type="Pfam" id="PF09339">
    <property type="entry name" value="HTH_IclR"/>
    <property type="match status" value="1"/>
</dbReference>
<dbReference type="GeneID" id="90510395"/>
<dbReference type="GO" id="GO:0003677">
    <property type="term" value="F:DNA binding"/>
    <property type="evidence" value="ECO:0007669"/>
    <property type="project" value="UniProtKB-KW"/>
</dbReference>
<dbReference type="Pfam" id="PF01614">
    <property type="entry name" value="IclR_C"/>
    <property type="match status" value="1"/>
</dbReference>
<dbReference type="Proteomes" id="UP000008793">
    <property type="component" value="Chromosome"/>
</dbReference>
<keyword evidence="3" id="KW-0804">Transcription</keyword>
<dbReference type="InterPro" id="IPR050707">
    <property type="entry name" value="HTH_MetabolicPath_Reg"/>
</dbReference>
<dbReference type="GO" id="GO:0045892">
    <property type="term" value="P:negative regulation of DNA-templated transcription"/>
    <property type="evidence" value="ECO:0007669"/>
    <property type="project" value="TreeGrafter"/>
</dbReference>
<evidence type="ECO:0000256" key="1">
    <source>
        <dbReference type="ARBA" id="ARBA00023015"/>
    </source>
</evidence>
<dbReference type="STRING" id="634500.EbC_04000"/>
<dbReference type="InterPro" id="IPR005471">
    <property type="entry name" value="Tscrpt_reg_IclR_N"/>
</dbReference>
<dbReference type="eggNOG" id="COG1414">
    <property type="taxonomic scope" value="Bacteria"/>
</dbReference>
<evidence type="ECO:0000313" key="7">
    <source>
        <dbReference type="Proteomes" id="UP000008793"/>
    </source>
</evidence>
<keyword evidence="7" id="KW-1185">Reference proteome</keyword>
<dbReference type="InterPro" id="IPR014757">
    <property type="entry name" value="Tscrpt_reg_IclR_C"/>
</dbReference>
<dbReference type="Gene3D" id="3.30.450.40">
    <property type="match status" value="1"/>
</dbReference>
<organism evidence="7">
    <name type="scientific">Erwinia billingiae (strain Eb661)</name>
    <dbReference type="NCBI Taxonomy" id="634500"/>
    <lineage>
        <taxon>Bacteria</taxon>
        <taxon>Pseudomonadati</taxon>
        <taxon>Pseudomonadota</taxon>
        <taxon>Gammaproteobacteria</taxon>
        <taxon>Enterobacterales</taxon>
        <taxon>Erwiniaceae</taxon>
        <taxon>Erwinia</taxon>
    </lineage>
</organism>
<dbReference type="AlphaFoldDB" id="D8MM47"/>
<dbReference type="PANTHER" id="PTHR30136:SF35">
    <property type="entry name" value="HTH-TYPE TRANSCRIPTIONAL REGULATOR RV1719"/>
    <property type="match status" value="1"/>
</dbReference>
<dbReference type="HOGENOM" id="CLU_062618_6_3_6"/>
<dbReference type="PROSITE" id="PS51077">
    <property type="entry name" value="HTH_ICLR"/>
    <property type="match status" value="1"/>
</dbReference>
<dbReference type="Gene3D" id="1.10.10.10">
    <property type="entry name" value="Winged helix-like DNA-binding domain superfamily/Winged helix DNA-binding domain"/>
    <property type="match status" value="1"/>
</dbReference>
<reference evidence="6 7" key="1">
    <citation type="journal article" date="2010" name="BMC Genomics">
        <title>Genome comparison of the epiphytic bacteria Erwinia billingiae and E. tasmaniensis with the pear pathogen E. pyrifoliae.</title>
        <authorList>
            <person name="Kube M."/>
            <person name="Migdoll A.M."/>
            <person name="Gehring I."/>
            <person name="Heitmann K."/>
            <person name="Mayer Y."/>
            <person name="Kuhl H."/>
            <person name="Knaust F."/>
            <person name="Geider K."/>
            <person name="Reinhardt R."/>
        </authorList>
    </citation>
    <scope>NUCLEOTIDE SEQUENCE [LARGE SCALE GENOMIC DNA]</scope>
    <source>
        <strain evidence="6 7">Eb661</strain>
    </source>
</reference>
<keyword evidence="1" id="KW-0805">Transcription regulation</keyword>
<dbReference type="EMBL" id="FP236843">
    <property type="protein sequence ID" value="CAX57931.1"/>
    <property type="molecule type" value="Genomic_DNA"/>
</dbReference>
<feature type="domain" description="HTH iclR-type" evidence="4">
    <location>
        <begin position="16"/>
        <end position="76"/>
    </location>
</feature>
<evidence type="ECO:0000256" key="2">
    <source>
        <dbReference type="ARBA" id="ARBA00023125"/>
    </source>
</evidence>
<feature type="domain" description="IclR-ED" evidence="5">
    <location>
        <begin position="77"/>
        <end position="255"/>
    </location>
</feature>